<dbReference type="Proteomes" id="UP000186551">
    <property type="component" value="Unassembled WGS sequence"/>
</dbReference>
<evidence type="ECO:0000313" key="2">
    <source>
        <dbReference type="EMBL" id="OKL38621.1"/>
    </source>
</evidence>
<dbReference type="AlphaFoldDB" id="A0A1Q5P8W4"/>
<name>A0A1Q5P8W4_9BACT</name>
<reference evidence="2 3" key="1">
    <citation type="submission" date="2016-03" db="EMBL/GenBank/DDBJ databases">
        <title>Genome sequence of Pontibacter sp. nov., of the family cytophagaceae, isolated from marine sediment of the Yellow Sea, China.</title>
        <authorList>
            <person name="Zhang G."/>
            <person name="Zhang R."/>
        </authorList>
    </citation>
    <scope>NUCLEOTIDE SEQUENCE [LARGE SCALE GENOMIC DNA]</scope>
    <source>
        <strain evidence="2 3">S10-8</strain>
    </source>
</reference>
<feature type="region of interest" description="Disordered" evidence="1">
    <location>
        <begin position="111"/>
        <end position="135"/>
    </location>
</feature>
<gene>
    <name evidence="2" type="ORF">A3841_05600</name>
</gene>
<dbReference type="RefSeq" id="WP_073854574.1">
    <property type="nucleotide sequence ID" value="NZ_LVWA01000012.1"/>
</dbReference>
<accession>A0A1Q5P8W4</accession>
<evidence type="ECO:0008006" key="4">
    <source>
        <dbReference type="Google" id="ProtNLM"/>
    </source>
</evidence>
<feature type="compositionally biased region" description="Polar residues" evidence="1">
    <location>
        <begin position="179"/>
        <end position="196"/>
    </location>
</feature>
<evidence type="ECO:0000256" key="1">
    <source>
        <dbReference type="SAM" id="MobiDB-lite"/>
    </source>
</evidence>
<dbReference type="EMBL" id="LVWA01000012">
    <property type="protein sequence ID" value="OKL38621.1"/>
    <property type="molecule type" value="Genomic_DNA"/>
</dbReference>
<organism evidence="2 3">
    <name type="scientific">Pontibacter flavimaris</name>
    <dbReference type="NCBI Taxonomy" id="1797110"/>
    <lineage>
        <taxon>Bacteria</taxon>
        <taxon>Pseudomonadati</taxon>
        <taxon>Bacteroidota</taxon>
        <taxon>Cytophagia</taxon>
        <taxon>Cytophagales</taxon>
        <taxon>Hymenobacteraceae</taxon>
        <taxon>Pontibacter</taxon>
    </lineage>
</organism>
<feature type="region of interest" description="Disordered" evidence="1">
    <location>
        <begin position="179"/>
        <end position="204"/>
    </location>
</feature>
<comment type="caution">
    <text evidence="2">The sequence shown here is derived from an EMBL/GenBank/DDBJ whole genome shotgun (WGS) entry which is preliminary data.</text>
</comment>
<protein>
    <recommendedName>
        <fullName evidence="4">Outer membrane protein beta-barrel domain-containing protein</fullName>
    </recommendedName>
</protein>
<dbReference type="STRING" id="1797110.A3841_05600"/>
<sequence length="408" mass="44642">MSDEELDDLFRKSAERYDPPFDPEAWRAMDRKLDGRHGGWSGVRRFLPLLLALLGSMVLIWQLADSPATSTAETPKTENLAAAQATEAAGTQQQARARNGEAAILPEPPVVESQRQEKHTGPGIGVSVEGDHKTPAKRDVVPVKPLKLISIALKKSTASIATAMEAADITVVNPQTLLPDSATQASPEQAAQTEIAGSSDPRQDQKEPVFLKNISLALVLAPDITSVRFRNADAVSMNAGIMVSVPLTERLSLVTGAVGAKKIYRTEASEYEPYPGFWDNRPLPDGIEAKCQVLDIPLNLQYHFLKRGKNILSVQAGVSSYLMLEEKYTYTYQHAGQKPYSKIWEVSNENKHWFGVQNLSIGYTRRLSPALFVGAEPFVKIPLSDIGAGRLKLTSAGVFFMAGYTLNR</sequence>
<proteinExistence type="predicted"/>
<evidence type="ECO:0000313" key="3">
    <source>
        <dbReference type="Proteomes" id="UP000186551"/>
    </source>
</evidence>
<dbReference type="OrthoDB" id="1523584at2"/>
<keyword evidence="3" id="KW-1185">Reference proteome</keyword>